<feature type="transmembrane region" description="Helical" evidence="1">
    <location>
        <begin position="16"/>
        <end position="36"/>
    </location>
</feature>
<dbReference type="Proteomes" id="UP000448199">
    <property type="component" value="Unassembled WGS sequence"/>
</dbReference>
<dbReference type="EMBL" id="WTYC01000005">
    <property type="protein sequence ID" value="MXO48785.1"/>
    <property type="molecule type" value="Genomic_DNA"/>
</dbReference>
<dbReference type="GO" id="GO:0003677">
    <property type="term" value="F:DNA binding"/>
    <property type="evidence" value="ECO:0007669"/>
    <property type="project" value="InterPro"/>
</dbReference>
<feature type="transmembrane region" description="Helical" evidence="1">
    <location>
        <begin position="80"/>
        <end position="99"/>
    </location>
</feature>
<name>A0A844XRM7_9SPHN</name>
<dbReference type="PROSITE" id="PS50930">
    <property type="entry name" value="HTH_LYTTR"/>
    <property type="match status" value="1"/>
</dbReference>
<feature type="transmembrane region" description="Helical" evidence="1">
    <location>
        <begin position="119"/>
        <end position="137"/>
    </location>
</feature>
<dbReference type="AlphaFoldDB" id="A0A844XRM7"/>
<proteinExistence type="predicted"/>
<accession>A0A844XRM7</accession>
<comment type="caution">
    <text evidence="3">The sequence shown here is derived from an EMBL/GenBank/DDBJ whole genome shotgun (WGS) entry which is preliminary data.</text>
</comment>
<keyword evidence="1" id="KW-1133">Transmembrane helix</keyword>
<protein>
    <submittedName>
        <fullName evidence="3">LytTR family transcriptional regulator</fullName>
    </submittedName>
</protein>
<evidence type="ECO:0000313" key="3">
    <source>
        <dbReference type="EMBL" id="MXO48785.1"/>
    </source>
</evidence>
<dbReference type="RefSeq" id="WP_160728328.1">
    <property type="nucleotide sequence ID" value="NZ_WTYC01000005.1"/>
</dbReference>
<evidence type="ECO:0000256" key="1">
    <source>
        <dbReference type="SAM" id="Phobius"/>
    </source>
</evidence>
<keyword evidence="1" id="KW-0812">Transmembrane</keyword>
<feature type="domain" description="HTH LytTR-type" evidence="2">
    <location>
        <begin position="176"/>
        <end position="264"/>
    </location>
</feature>
<evidence type="ECO:0000259" key="2">
    <source>
        <dbReference type="PROSITE" id="PS50930"/>
    </source>
</evidence>
<dbReference type="SMART" id="SM00850">
    <property type="entry name" value="LytTR"/>
    <property type="match status" value="1"/>
</dbReference>
<dbReference type="InterPro" id="IPR007492">
    <property type="entry name" value="LytTR_DNA-bd_dom"/>
</dbReference>
<dbReference type="OrthoDB" id="7028951at2"/>
<feature type="transmembrane region" description="Helical" evidence="1">
    <location>
        <begin position="48"/>
        <end position="68"/>
    </location>
</feature>
<reference evidence="3 4" key="1">
    <citation type="submission" date="2019-12" db="EMBL/GenBank/DDBJ databases">
        <title>Genomic-based taxomic classification of the family Erythrobacteraceae.</title>
        <authorList>
            <person name="Xu L."/>
        </authorList>
    </citation>
    <scope>NUCLEOTIDE SEQUENCE [LARGE SCALE GENOMIC DNA]</scope>
    <source>
        <strain evidence="3 4">DSM 17792</strain>
    </source>
</reference>
<keyword evidence="4" id="KW-1185">Reference proteome</keyword>
<dbReference type="Gene3D" id="2.40.50.1020">
    <property type="entry name" value="LytTr DNA-binding domain"/>
    <property type="match status" value="1"/>
</dbReference>
<evidence type="ECO:0000313" key="4">
    <source>
        <dbReference type="Proteomes" id="UP000448199"/>
    </source>
</evidence>
<sequence>MTAEDTGRKRTLARKLAVDLSVMSVLGVLMAVIGPFGSFEQPFVTRLAMWLGLAYAGYAVYAPLGVLVARIHRQLDLPRAGLWIAGVLLATVPMAAIVWSLNGLYGPLSMPDPETALTHYLNVLVVGGAVTVLFQLLGRDSTRPPPTHARSDGIAKTGEDLPPRFLDRLPPSLGTDLQALEMEDHYVRAHTALGSDLVLLRLRDAVAELDAAEGLQVHRSWWVARGAVEEIRREGRNVRLVLANGVEVPVSRTNVQMLRDAGWI</sequence>
<organism evidence="3 4">
    <name type="scientific">Qipengyuania vulgaris</name>
    <dbReference type="NCBI Taxonomy" id="291985"/>
    <lineage>
        <taxon>Bacteria</taxon>
        <taxon>Pseudomonadati</taxon>
        <taxon>Pseudomonadota</taxon>
        <taxon>Alphaproteobacteria</taxon>
        <taxon>Sphingomonadales</taxon>
        <taxon>Erythrobacteraceae</taxon>
        <taxon>Qipengyuania</taxon>
    </lineage>
</organism>
<gene>
    <name evidence="3" type="ORF">GRI69_11010</name>
</gene>
<dbReference type="Pfam" id="PF04397">
    <property type="entry name" value="LytTR"/>
    <property type="match status" value="1"/>
</dbReference>
<keyword evidence="1" id="KW-0472">Membrane</keyword>